<dbReference type="InterPro" id="IPR051025">
    <property type="entry name" value="RhoGAP"/>
</dbReference>
<dbReference type="AlphaFoldDB" id="A0ABD2PS29"/>
<dbReference type="Proteomes" id="UP001626550">
    <property type="component" value="Unassembled WGS sequence"/>
</dbReference>
<evidence type="ECO:0000313" key="4">
    <source>
        <dbReference type="Proteomes" id="UP001626550"/>
    </source>
</evidence>
<dbReference type="EMBL" id="JBJKFK010003463">
    <property type="protein sequence ID" value="KAL3309883.1"/>
    <property type="molecule type" value="Genomic_DNA"/>
</dbReference>
<keyword evidence="1" id="KW-0343">GTPase activation</keyword>
<dbReference type="PANTHER" id="PTHR15228">
    <property type="entry name" value="SPERMATHECAL PHYSIOLOGY VARIANT"/>
    <property type="match status" value="1"/>
</dbReference>
<protein>
    <recommendedName>
        <fullName evidence="2">Rho-GAP domain-containing protein</fullName>
    </recommendedName>
</protein>
<dbReference type="GO" id="GO:0051056">
    <property type="term" value="P:regulation of small GTPase mediated signal transduction"/>
    <property type="evidence" value="ECO:0007669"/>
    <property type="project" value="UniProtKB-ARBA"/>
</dbReference>
<sequence length="116" mass="13192">MRRVQDRKQYNFMSSRNLATVFAPTILRPREETVATIMRTRLGLDAIDTLITNCDVIFPNPPEPISLRPETLACDSPSGQLSMHCLPDRFENANSGSDPDLFRLEHIDSFPEFPLD</sequence>
<name>A0ABD2PS29_9PLAT</name>
<keyword evidence="4" id="KW-1185">Reference proteome</keyword>
<dbReference type="Pfam" id="PF00620">
    <property type="entry name" value="RhoGAP"/>
    <property type="match status" value="1"/>
</dbReference>
<organism evidence="3 4">
    <name type="scientific">Cichlidogyrus casuarinus</name>
    <dbReference type="NCBI Taxonomy" id="1844966"/>
    <lineage>
        <taxon>Eukaryota</taxon>
        <taxon>Metazoa</taxon>
        <taxon>Spiralia</taxon>
        <taxon>Lophotrochozoa</taxon>
        <taxon>Platyhelminthes</taxon>
        <taxon>Monogenea</taxon>
        <taxon>Monopisthocotylea</taxon>
        <taxon>Dactylogyridea</taxon>
        <taxon>Ancyrocephalidae</taxon>
        <taxon>Cichlidogyrus</taxon>
    </lineage>
</organism>
<dbReference type="SUPFAM" id="SSF48350">
    <property type="entry name" value="GTPase activation domain, GAP"/>
    <property type="match status" value="1"/>
</dbReference>
<gene>
    <name evidence="3" type="ORF">Ciccas_011561</name>
</gene>
<dbReference type="PROSITE" id="PS50238">
    <property type="entry name" value="RHOGAP"/>
    <property type="match status" value="1"/>
</dbReference>
<evidence type="ECO:0000259" key="2">
    <source>
        <dbReference type="PROSITE" id="PS50238"/>
    </source>
</evidence>
<reference evidence="3 4" key="1">
    <citation type="submission" date="2024-11" db="EMBL/GenBank/DDBJ databases">
        <title>Adaptive evolution of stress response genes in parasites aligns with host niche diversity.</title>
        <authorList>
            <person name="Hahn C."/>
            <person name="Resl P."/>
        </authorList>
    </citation>
    <scope>NUCLEOTIDE SEQUENCE [LARGE SCALE GENOMIC DNA]</scope>
    <source>
        <strain evidence="3">EGGRZ-B1_66</strain>
        <tissue evidence="3">Body</tissue>
    </source>
</reference>
<dbReference type="Gene3D" id="1.10.555.10">
    <property type="entry name" value="Rho GTPase activation protein"/>
    <property type="match status" value="1"/>
</dbReference>
<feature type="domain" description="Rho-GAP" evidence="2">
    <location>
        <begin position="1"/>
        <end position="58"/>
    </location>
</feature>
<evidence type="ECO:0000313" key="3">
    <source>
        <dbReference type="EMBL" id="KAL3309883.1"/>
    </source>
</evidence>
<dbReference type="GO" id="GO:0005096">
    <property type="term" value="F:GTPase activator activity"/>
    <property type="evidence" value="ECO:0007669"/>
    <property type="project" value="UniProtKB-KW"/>
</dbReference>
<comment type="caution">
    <text evidence="3">The sequence shown here is derived from an EMBL/GenBank/DDBJ whole genome shotgun (WGS) entry which is preliminary data.</text>
</comment>
<dbReference type="InterPro" id="IPR000198">
    <property type="entry name" value="RhoGAP_dom"/>
</dbReference>
<dbReference type="PANTHER" id="PTHR15228:SF25">
    <property type="entry name" value="F-BAR DOMAIN-CONTAINING PROTEIN"/>
    <property type="match status" value="1"/>
</dbReference>
<accession>A0ABD2PS29</accession>
<dbReference type="InterPro" id="IPR008936">
    <property type="entry name" value="Rho_GTPase_activation_prot"/>
</dbReference>
<proteinExistence type="predicted"/>
<evidence type="ECO:0000256" key="1">
    <source>
        <dbReference type="ARBA" id="ARBA00022468"/>
    </source>
</evidence>